<keyword evidence="3" id="KW-1185">Reference proteome</keyword>
<dbReference type="InterPro" id="IPR007421">
    <property type="entry name" value="Schlafen_AlbA_2_dom"/>
</dbReference>
<dbReference type="Proteomes" id="UP000295504">
    <property type="component" value="Unassembled WGS sequence"/>
</dbReference>
<evidence type="ECO:0000313" key="3">
    <source>
        <dbReference type="Proteomes" id="UP000295504"/>
    </source>
</evidence>
<protein>
    <submittedName>
        <fullName evidence="2">Putative HTH transcriptional regulator</fullName>
    </submittedName>
</protein>
<dbReference type="AlphaFoldDB" id="A0A4R2UJX6"/>
<organism evidence="2 3">
    <name type="scientific">Serpentinicella alkaliphila</name>
    <dbReference type="NCBI Taxonomy" id="1734049"/>
    <lineage>
        <taxon>Bacteria</taxon>
        <taxon>Bacillati</taxon>
        <taxon>Bacillota</taxon>
        <taxon>Clostridia</taxon>
        <taxon>Peptostreptococcales</taxon>
        <taxon>Natronincolaceae</taxon>
        <taxon>Serpentinicella</taxon>
    </lineage>
</organism>
<reference evidence="2 3" key="1">
    <citation type="submission" date="2019-03" db="EMBL/GenBank/DDBJ databases">
        <title>Genomic Encyclopedia of Type Strains, Phase IV (KMG-IV): sequencing the most valuable type-strain genomes for metagenomic binning, comparative biology and taxonomic classification.</title>
        <authorList>
            <person name="Goeker M."/>
        </authorList>
    </citation>
    <scope>NUCLEOTIDE SEQUENCE [LARGE SCALE GENOMIC DNA]</scope>
    <source>
        <strain evidence="2 3">DSM 100013</strain>
    </source>
</reference>
<dbReference type="InterPro" id="IPR038461">
    <property type="entry name" value="Schlafen_AlbA_2_dom_sf"/>
</dbReference>
<dbReference type="Gene3D" id="3.30.565.60">
    <property type="match status" value="1"/>
</dbReference>
<dbReference type="EMBL" id="SLYC01000001">
    <property type="protein sequence ID" value="TCQ08113.1"/>
    <property type="molecule type" value="Genomic_DNA"/>
</dbReference>
<proteinExistence type="predicted"/>
<evidence type="ECO:0000313" key="2">
    <source>
        <dbReference type="EMBL" id="TCQ08113.1"/>
    </source>
</evidence>
<feature type="domain" description="Schlafen AlbA-2" evidence="1">
    <location>
        <begin position="24"/>
        <end position="142"/>
    </location>
</feature>
<name>A0A4R2UJX6_9FIRM</name>
<dbReference type="PANTHER" id="PTHR30595">
    <property type="entry name" value="GLPR-RELATED TRANSCRIPTIONAL REPRESSOR"/>
    <property type="match status" value="1"/>
</dbReference>
<gene>
    <name evidence="2" type="ORF">EDD79_1001202</name>
</gene>
<accession>A0A4R2UJX6</accession>
<dbReference type="PANTHER" id="PTHR30595:SF6">
    <property type="entry name" value="SCHLAFEN ALBA-2 DOMAIN-CONTAINING PROTEIN"/>
    <property type="match status" value="1"/>
</dbReference>
<dbReference type="Gene3D" id="3.30.950.30">
    <property type="entry name" value="Schlafen, AAA domain"/>
    <property type="match status" value="1"/>
</dbReference>
<comment type="caution">
    <text evidence="2">The sequence shown here is derived from an EMBL/GenBank/DDBJ whole genome shotgun (WGS) entry which is preliminary data.</text>
</comment>
<dbReference type="Pfam" id="PF04326">
    <property type="entry name" value="SLFN_AlbA_2"/>
    <property type="match status" value="1"/>
</dbReference>
<dbReference type="InterPro" id="IPR038475">
    <property type="entry name" value="RecG_C_sf"/>
</dbReference>
<sequence>MFHQRGVSQSLDIQRLKALIKNKEGVKLDFKEILNLKTESDKKEFVKDVIAIANSVGGRGYLIIGIKDTTKEIKGINPEDLNEERIQQIISYRCDPPVNLLVETVNYQDKYVGVITIFKSPLKPHQMRQTGAFYIRRGSTTDFARRYEIANMFQEIGLISNELIPLYNLGIDVLNRQLIKEYIKKLGLSLNESVEKDIWLSLGITYYDDDTNKLYPTLGGLLLFCEHPQIYMPYFGIKIITYDQKMKKITNIGGNIIDMLNRSQEFLQTYFKPYDYPIEPVFQCIVNAVVHRDYFDLTKEIVVVIGSTKIEVSNPGTLPKGTNPQTIIRELNPAKRNNWLYQRLMTLDKENRFLGTNYSLQNLIGMFPKNTLRLLNIERRNLFKVILPGFKVDKIFKNI</sequence>
<evidence type="ECO:0000259" key="1">
    <source>
        <dbReference type="Pfam" id="PF04326"/>
    </source>
</evidence>